<dbReference type="Proteomes" id="UP001150259">
    <property type="component" value="Unassembled WGS sequence"/>
</dbReference>
<keyword evidence="2" id="KW-0786">Thiamine pyrophosphate</keyword>
<evidence type="ECO:0000313" key="7">
    <source>
        <dbReference type="Proteomes" id="UP001150259"/>
    </source>
</evidence>
<dbReference type="InterPro" id="IPR045229">
    <property type="entry name" value="TPP_enz"/>
</dbReference>
<feature type="region of interest" description="Disordered" evidence="3">
    <location>
        <begin position="323"/>
        <end position="346"/>
    </location>
</feature>
<dbReference type="EMBL" id="JAPFQL010000083">
    <property type="protein sequence ID" value="MDC5698772.1"/>
    <property type="molecule type" value="Genomic_DNA"/>
</dbReference>
<feature type="domain" description="Thiamine pyrophosphate enzyme TPP-binding" evidence="4">
    <location>
        <begin position="390"/>
        <end position="523"/>
    </location>
</feature>
<dbReference type="Pfam" id="PF02775">
    <property type="entry name" value="TPP_enzyme_C"/>
    <property type="match status" value="1"/>
</dbReference>
<dbReference type="CDD" id="cd02002">
    <property type="entry name" value="TPP_BFDC"/>
    <property type="match status" value="1"/>
</dbReference>
<dbReference type="InterPro" id="IPR012001">
    <property type="entry name" value="Thiamin_PyroP_enz_TPP-bd_dom"/>
</dbReference>
<gene>
    <name evidence="6" type="ORF">OO014_16070</name>
</gene>
<evidence type="ECO:0000313" key="6">
    <source>
        <dbReference type="EMBL" id="MDC5698772.1"/>
    </source>
</evidence>
<feature type="domain" description="Thiamine pyrophosphate enzyme N-terminal TPP-binding" evidence="5">
    <location>
        <begin position="4"/>
        <end position="111"/>
    </location>
</feature>
<name>A0ABT5GKL6_9MICO</name>
<evidence type="ECO:0000256" key="1">
    <source>
        <dbReference type="ARBA" id="ARBA00007812"/>
    </source>
</evidence>
<dbReference type="Pfam" id="PF02776">
    <property type="entry name" value="TPP_enzyme_N"/>
    <property type="match status" value="1"/>
</dbReference>
<dbReference type="PANTHER" id="PTHR18968">
    <property type="entry name" value="THIAMINE PYROPHOSPHATE ENZYMES"/>
    <property type="match status" value="1"/>
</dbReference>
<comment type="similarity">
    <text evidence="1">Belongs to the TPP enzyme family.</text>
</comment>
<dbReference type="RefSeq" id="WP_272463337.1">
    <property type="nucleotide sequence ID" value="NZ_JAPFQL010000083.1"/>
</dbReference>
<dbReference type="Gene3D" id="3.40.50.970">
    <property type="match status" value="2"/>
</dbReference>
<dbReference type="NCBIfam" id="NF005760">
    <property type="entry name" value="PRK07586.1"/>
    <property type="match status" value="1"/>
</dbReference>
<evidence type="ECO:0000259" key="5">
    <source>
        <dbReference type="Pfam" id="PF02776"/>
    </source>
</evidence>
<sequence length="561" mass="57463">MPSGAQALLRTLVDAGVTVCFTNPGTSEMHFVAALDNVPEMRAVLALFEGVATGAADGYARMTGRPAATLLHLGPGLGNGLANLHNARRARVPVVNIVGDHATYHAPYDAQLQSDIETVARNVSPGWVRTSTSAESLPKDLAEAVAAATGPPGQVATLIVPADLSWTDGVQPAVPVPPASPRPVGTEAIEAVRSALMMGKRSALLLGGSALHGPALRAAARIATTTGAQLFAEVFPRRIERGAGVPAVERIAYFAELASVQLAGLEHLVLVDAPAPVSFFAYPGKKSHLVPEGCAVHRLTADGDDVAGTLAVLADAVLAGGSRTTGSVKQPAKAPKTPRAPEIPQGPLTAASACQTIAALLPEGAIVSDEANTSGVTFAGASAGSPPHDLLTLTGGAIGQGLPVAIGAAVACPDRPVVALEADGSAMYTIQSLWTMARERLDVTVVIFNNRSYGILDVELQRVGVQAAGQKAQAQLDLADPALDFVALSQGLGVPAVLASTNQELAAALRRAFAEPGPHLVEVVVPPVFSGRRLKALPTVLSALEHLPAPLGRALKRRIAP</sequence>
<accession>A0ABT5GKL6</accession>
<proteinExistence type="inferred from homology"/>
<organism evidence="6 7">
    <name type="scientific">Intrasporangium calvum</name>
    <dbReference type="NCBI Taxonomy" id="53358"/>
    <lineage>
        <taxon>Bacteria</taxon>
        <taxon>Bacillati</taxon>
        <taxon>Actinomycetota</taxon>
        <taxon>Actinomycetes</taxon>
        <taxon>Micrococcales</taxon>
        <taxon>Intrasporangiaceae</taxon>
        <taxon>Intrasporangium</taxon>
    </lineage>
</organism>
<dbReference type="SUPFAM" id="SSF52518">
    <property type="entry name" value="Thiamin diphosphate-binding fold (THDP-binding)"/>
    <property type="match status" value="2"/>
</dbReference>
<dbReference type="InterPro" id="IPR029061">
    <property type="entry name" value="THDP-binding"/>
</dbReference>
<dbReference type="CDD" id="cd07035">
    <property type="entry name" value="TPP_PYR_POX_like"/>
    <property type="match status" value="1"/>
</dbReference>
<protein>
    <submittedName>
        <fullName evidence="6">Acetolactate synthase large subunit</fullName>
    </submittedName>
</protein>
<evidence type="ECO:0000256" key="3">
    <source>
        <dbReference type="SAM" id="MobiDB-lite"/>
    </source>
</evidence>
<comment type="caution">
    <text evidence="6">The sequence shown here is derived from an EMBL/GenBank/DDBJ whole genome shotgun (WGS) entry which is preliminary data.</text>
</comment>
<reference evidence="6 7" key="1">
    <citation type="submission" date="2022-11" db="EMBL/GenBank/DDBJ databases">
        <title>Anaerobic phenanthrene biodegradation by a DNRA strain PheN6.</title>
        <authorList>
            <person name="Zhang Z."/>
        </authorList>
    </citation>
    <scope>NUCLEOTIDE SEQUENCE [LARGE SCALE GENOMIC DNA]</scope>
    <source>
        <strain evidence="6 7">PheN6</strain>
    </source>
</reference>
<keyword evidence="7" id="KW-1185">Reference proteome</keyword>
<dbReference type="InterPro" id="IPR011766">
    <property type="entry name" value="TPP_enzyme_TPP-bd"/>
</dbReference>
<dbReference type="PANTHER" id="PTHR18968:SF86">
    <property type="entry name" value="ACETOLACTATE SYNTHASE LARGE SUBUNIT ILVX-RELATED"/>
    <property type="match status" value="1"/>
</dbReference>
<evidence type="ECO:0000256" key="2">
    <source>
        <dbReference type="ARBA" id="ARBA00023052"/>
    </source>
</evidence>
<evidence type="ECO:0000259" key="4">
    <source>
        <dbReference type="Pfam" id="PF02775"/>
    </source>
</evidence>